<keyword evidence="2" id="KW-1185">Reference proteome</keyword>
<evidence type="ECO:0000313" key="2">
    <source>
        <dbReference type="Proteomes" id="UP001364695"/>
    </source>
</evidence>
<dbReference type="EMBL" id="JAWDIE010000019">
    <property type="protein sequence ID" value="MEJ7139096.1"/>
    <property type="molecule type" value="Genomic_DNA"/>
</dbReference>
<comment type="caution">
    <text evidence="1">The sequence shown here is derived from an EMBL/GenBank/DDBJ whole genome shotgun (WGS) entry which is preliminary data.</text>
</comment>
<sequence>MALSLSLAFASALAPLPAQAQTAPPLQVDVNGVGAQRLQLALGSFAADSSGITATLRADLERSGLFGLIDAGSGLSDSSALDPKWSSQGVDALAAGSVKISGSTVSITWRVWDTVQNRDLGGGTETTDLGSVRMGAHRVADAIIQKLTGKQGGFASRVAYVQHQGSKYRLMIADSDGESARVALTSDEPIISPSWSANGQDLAYVSYETRKPVVWVQNVQTGARRKVADFKGSNSAPAWSPDGSRLAVTLSRDGGSQIFLVNKTGGAPQRVTRSPTGTIDTEPTFSPDGASIYFVSDRGGSPQIYRQALGSDSAQRISFSGSYNISPAVSSDGRWLAYISRRGGAFRVMLQDLKTGQARALTAAGGNAQRPSFAPGGQLVLYSVRQGNRTVLMSSSLDGRVQTPLSSQSGSAGEPAWGASQ</sequence>
<accession>A0ACC6P4D9</accession>
<reference evidence="1" key="1">
    <citation type="submission" date="2023-10" db="EMBL/GenBank/DDBJ databases">
        <title>Amphibacter perezi, gen. nov., sp. nov. a novel taxa of the family Comamonadaceae, class Betaproteobacteria isolated from the skin microbiota of Pelophylax perezi from different populations.</title>
        <authorList>
            <person name="Costa S."/>
            <person name="Proenca D.N."/>
            <person name="Lopes I."/>
            <person name="Morais P.V."/>
        </authorList>
    </citation>
    <scope>NUCLEOTIDE SEQUENCE</scope>
    <source>
        <strain evidence="1">SL12-8</strain>
    </source>
</reference>
<name>A0ACC6P4D9_9BURK</name>
<proteinExistence type="predicted"/>
<organism evidence="1 2">
    <name type="scientific">Amphibiibacter pelophylacis</name>
    <dbReference type="NCBI Taxonomy" id="1799477"/>
    <lineage>
        <taxon>Bacteria</taxon>
        <taxon>Pseudomonadati</taxon>
        <taxon>Pseudomonadota</taxon>
        <taxon>Betaproteobacteria</taxon>
        <taxon>Burkholderiales</taxon>
        <taxon>Sphaerotilaceae</taxon>
        <taxon>Amphibiibacter</taxon>
    </lineage>
</organism>
<dbReference type="Proteomes" id="UP001364695">
    <property type="component" value="Unassembled WGS sequence"/>
</dbReference>
<evidence type="ECO:0000313" key="1">
    <source>
        <dbReference type="EMBL" id="MEJ7139096.1"/>
    </source>
</evidence>
<protein>
    <submittedName>
        <fullName evidence="1">Tol-Pal system beta propeller repeat protein TolB</fullName>
    </submittedName>
</protein>
<gene>
    <name evidence="1" type="primary">tolB</name>
    <name evidence="1" type="ORF">RV045_11750</name>
</gene>